<organism evidence="1 2">
    <name type="scientific">Mycena pura</name>
    <dbReference type="NCBI Taxonomy" id="153505"/>
    <lineage>
        <taxon>Eukaryota</taxon>
        <taxon>Fungi</taxon>
        <taxon>Dikarya</taxon>
        <taxon>Basidiomycota</taxon>
        <taxon>Agaricomycotina</taxon>
        <taxon>Agaricomycetes</taxon>
        <taxon>Agaricomycetidae</taxon>
        <taxon>Agaricales</taxon>
        <taxon>Marasmiineae</taxon>
        <taxon>Mycenaceae</taxon>
        <taxon>Mycena</taxon>
    </lineage>
</organism>
<evidence type="ECO:0000313" key="1">
    <source>
        <dbReference type="EMBL" id="KAJ7208648.1"/>
    </source>
</evidence>
<name>A0AAD6YGK3_9AGAR</name>
<comment type="caution">
    <text evidence="1">The sequence shown here is derived from an EMBL/GenBank/DDBJ whole genome shotgun (WGS) entry which is preliminary data.</text>
</comment>
<feature type="non-terminal residue" evidence="1">
    <location>
        <position position="72"/>
    </location>
</feature>
<sequence length="72" mass="8471">DPFAGRFHWLKIWWTNRNPVLITSYYLEAARKAGGNENNGIANVHSTIRQRLDPSLEGTLQHKWFFDKMNIK</sequence>
<keyword evidence="2" id="KW-1185">Reference proteome</keyword>
<proteinExistence type="predicted"/>
<feature type="non-terminal residue" evidence="1">
    <location>
        <position position="1"/>
    </location>
</feature>
<dbReference type="AlphaFoldDB" id="A0AAD6YGK3"/>
<gene>
    <name evidence="1" type="ORF">GGX14DRAFT_342364</name>
</gene>
<reference evidence="1" key="1">
    <citation type="submission" date="2023-03" db="EMBL/GenBank/DDBJ databases">
        <title>Massive genome expansion in bonnet fungi (Mycena s.s.) driven by repeated elements and novel gene families across ecological guilds.</title>
        <authorList>
            <consortium name="Lawrence Berkeley National Laboratory"/>
            <person name="Harder C.B."/>
            <person name="Miyauchi S."/>
            <person name="Viragh M."/>
            <person name="Kuo A."/>
            <person name="Thoen E."/>
            <person name="Andreopoulos B."/>
            <person name="Lu D."/>
            <person name="Skrede I."/>
            <person name="Drula E."/>
            <person name="Henrissat B."/>
            <person name="Morin E."/>
            <person name="Kohler A."/>
            <person name="Barry K."/>
            <person name="LaButti K."/>
            <person name="Morin E."/>
            <person name="Salamov A."/>
            <person name="Lipzen A."/>
            <person name="Mereny Z."/>
            <person name="Hegedus B."/>
            <person name="Baldrian P."/>
            <person name="Stursova M."/>
            <person name="Weitz H."/>
            <person name="Taylor A."/>
            <person name="Grigoriev I.V."/>
            <person name="Nagy L.G."/>
            <person name="Martin F."/>
            <person name="Kauserud H."/>
        </authorList>
    </citation>
    <scope>NUCLEOTIDE SEQUENCE</scope>
    <source>
        <strain evidence="1">9144</strain>
    </source>
</reference>
<dbReference type="EMBL" id="JARJCW010000033">
    <property type="protein sequence ID" value="KAJ7208648.1"/>
    <property type="molecule type" value="Genomic_DNA"/>
</dbReference>
<dbReference type="Proteomes" id="UP001219525">
    <property type="component" value="Unassembled WGS sequence"/>
</dbReference>
<evidence type="ECO:0000313" key="2">
    <source>
        <dbReference type="Proteomes" id="UP001219525"/>
    </source>
</evidence>
<protein>
    <submittedName>
        <fullName evidence="1">Uncharacterized protein</fullName>
    </submittedName>
</protein>
<accession>A0AAD6YGK3</accession>